<organism evidence="1 2">
    <name type="scientific">Dorcoceras hygrometricum</name>
    <dbReference type="NCBI Taxonomy" id="472368"/>
    <lineage>
        <taxon>Eukaryota</taxon>
        <taxon>Viridiplantae</taxon>
        <taxon>Streptophyta</taxon>
        <taxon>Embryophyta</taxon>
        <taxon>Tracheophyta</taxon>
        <taxon>Spermatophyta</taxon>
        <taxon>Magnoliopsida</taxon>
        <taxon>eudicotyledons</taxon>
        <taxon>Gunneridae</taxon>
        <taxon>Pentapetalae</taxon>
        <taxon>asterids</taxon>
        <taxon>lamiids</taxon>
        <taxon>Lamiales</taxon>
        <taxon>Gesneriaceae</taxon>
        <taxon>Didymocarpoideae</taxon>
        <taxon>Trichosporeae</taxon>
        <taxon>Loxocarpinae</taxon>
        <taxon>Dorcoceras</taxon>
    </lineage>
</organism>
<gene>
    <name evidence="1" type="ORF">F511_29506</name>
</gene>
<dbReference type="AlphaFoldDB" id="A0A2Z7C670"/>
<keyword evidence="2" id="KW-1185">Reference proteome</keyword>
<name>A0A2Z7C670_9LAMI</name>
<dbReference type="EMBL" id="KQ999312">
    <property type="protein sequence ID" value="KZV41979.1"/>
    <property type="molecule type" value="Genomic_DNA"/>
</dbReference>
<evidence type="ECO:0000313" key="2">
    <source>
        <dbReference type="Proteomes" id="UP000250235"/>
    </source>
</evidence>
<accession>A0A2Z7C670</accession>
<sequence>MGSNPCTESNYKTAVNSKNKMQMLCMQPGTTVEGYNQRREPKNAMHSSTKCAIDHVATLATRRIGEMRVRNHRSPSHPGKQHNNNNEAMAAKAERRCKCVYATCWNNKHINICETTIASASIHHITNSHLTKQQLAIAISQIIQAITSLYYKLQSVPQFCSKITTKGSREIWKFYLSYTTHKRAATLRFTTSQPQPPRLVWNGRASREESNATSNVPKGGRKRWEFVGETHDEHSCNNNQQLLNPITNKSQQLKTTSQGDMSLATCDWSSNPKAGQPNDWMLLRKPTTGSQIQKLDCLHPKTGTSRCIKTLRSNLIKRCRTSYVIQTLTLVHQQLDNQTQAT</sequence>
<proteinExistence type="predicted"/>
<dbReference type="Proteomes" id="UP000250235">
    <property type="component" value="Unassembled WGS sequence"/>
</dbReference>
<protein>
    <submittedName>
        <fullName evidence="1">Uncharacterized protein</fullName>
    </submittedName>
</protein>
<evidence type="ECO:0000313" key="1">
    <source>
        <dbReference type="EMBL" id="KZV41979.1"/>
    </source>
</evidence>
<reference evidence="1 2" key="1">
    <citation type="journal article" date="2015" name="Proc. Natl. Acad. Sci. U.S.A.">
        <title>The resurrection genome of Boea hygrometrica: A blueprint for survival of dehydration.</title>
        <authorList>
            <person name="Xiao L."/>
            <person name="Yang G."/>
            <person name="Zhang L."/>
            <person name="Yang X."/>
            <person name="Zhao S."/>
            <person name="Ji Z."/>
            <person name="Zhou Q."/>
            <person name="Hu M."/>
            <person name="Wang Y."/>
            <person name="Chen M."/>
            <person name="Xu Y."/>
            <person name="Jin H."/>
            <person name="Xiao X."/>
            <person name="Hu G."/>
            <person name="Bao F."/>
            <person name="Hu Y."/>
            <person name="Wan P."/>
            <person name="Li L."/>
            <person name="Deng X."/>
            <person name="Kuang T."/>
            <person name="Xiang C."/>
            <person name="Zhu J.K."/>
            <person name="Oliver M.J."/>
            <person name="He Y."/>
        </authorList>
    </citation>
    <scope>NUCLEOTIDE SEQUENCE [LARGE SCALE GENOMIC DNA]</scope>
    <source>
        <strain evidence="2">cv. XS01</strain>
    </source>
</reference>